<accession>A0A0G1TH73</accession>
<feature type="domain" description="N-acetyltransferase" evidence="1">
    <location>
        <begin position="9"/>
        <end position="155"/>
    </location>
</feature>
<dbReference type="EMBL" id="LCOQ01000001">
    <property type="protein sequence ID" value="KKU81157.1"/>
    <property type="molecule type" value="Genomic_DNA"/>
</dbReference>
<dbReference type="InterPro" id="IPR000182">
    <property type="entry name" value="GNAT_dom"/>
</dbReference>
<gene>
    <name evidence="2" type="ORF">UY08_C0001G0002</name>
</gene>
<dbReference type="InterPro" id="IPR016181">
    <property type="entry name" value="Acyl_CoA_acyltransferase"/>
</dbReference>
<reference evidence="2 3" key="1">
    <citation type="journal article" date="2015" name="Nature">
        <title>rRNA introns, odd ribosomes, and small enigmatic genomes across a large radiation of phyla.</title>
        <authorList>
            <person name="Brown C.T."/>
            <person name="Hug L.A."/>
            <person name="Thomas B.C."/>
            <person name="Sharon I."/>
            <person name="Castelle C.J."/>
            <person name="Singh A."/>
            <person name="Wilkins M.J."/>
            <person name="Williams K.H."/>
            <person name="Banfield J.F."/>
        </authorList>
    </citation>
    <scope>NUCLEOTIDE SEQUENCE [LARGE SCALE GENOMIC DNA]</scope>
</reference>
<evidence type="ECO:0000313" key="2">
    <source>
        <dbReference type="EMBL" id="KKU81157.1"/>
    </source>
</evidence>
<comment type="caution">
    <text evidence="2">The sequence shown here is derived from an EMBL/GenBank/DDBJ whole genome shotgun (WGS) entry which is preliminary data.</text>
</comment>
<name>A0A0G1TH73_9BACT</name>
<dbReference type="Gene3D" id="3.40.630.30">
    <property type="match status" value="1"/>
</dbReference>
<dbReference type="Proteomes" id="UP000034212">
    <property type="component" value="Unassembled WGS sequence"/>
</dbReference>
<organism evidence="2 3">
    <name type="scientific">Candidatus Gottesmanbacteria bacterium GW2011_GWA1_47_8</name>
    <dbReference type="NCBI Taxonomy" id="1618438"/>
    <lineage>
        <taxon>Bacteria</taxon>
        <taxon>Candidatus Gottesmaniibacteriota</taxon>
    </lineage>
</organism>
<dbReference type="AlphaFoldDB" id="A0A0G1TH73"/>
<proteinExistence type="predicted"/>
<evidence type="ECO:0000259" key="1">
    <source>
        <dbReference type="PROSITE" id="PS51186"/>
    </source>
</evidence>
<dbReference type="SUPFAM" id="SSF55729">
    <property type="entry name" value="Acyl-CoA N-acyltransferases (Nat)"/>
    <property type="match status" value="1"/>
</dbReference>
<sequence>MMNNNQKSTIIFVSPRSYWDAMKSNLTDAGMRSIRYYAENFGLYGPGTIIAMMSRDSCIGAVYFVGPSVFERSIHIWSLFVDPRFRRKGLATRLMKIVVKATHGLADFISYQTKLASDSLPLYFQMGPNLLVNCHVDDTNGDWNNPKVVLEVKTPKRWGISTGKSMRTLSKDSFTIGVEDPFWKQVNTDSSMQRKYEIIGYARESSKSKVFLRSL</sequence>
<dbReference type="GO" id="GO:0016747">
    <property type="term" value="F:acyltransferase activity, transferring groups other than amino-acyl groups"/>
    <property type="evidence" value="ECO:0007669"/>
    <property type="project" value="InterPro"/>
</dbReference>
<dbReference type="Pfam" id="PF00583">
    <property type="entry name" value="Acetyltransf_1"/>
    <property type="match status" value="1"/>
</dbReference>
<protein>
    <recommendedName>
        <fullName evidence="1">N-acetyltransferase domain-containing protein</fullName>
    </recommendedName>
</protein>
<dbReference type="PROSITE" id="PS51186">
    <property type="entry name" value="GNAT"/>
    <property type="match status" value="1"/>
</dbReference>
<evidence type="ECO:0000313" key="3">
    <source>
        <dbReference type="Proteomes" id="UP000034212"/>
    </source>
</evidence>
<dbReference type="CDD" id="cd04301">
    <property type="entry name" value="NAT_SF"/>
    <property type="match status" value="1"/>
</dbReference>